<name>F3ZZX2_MAHA5</name>
<organism evidence="2 3">
    <name type="scientific">Mahella australiensis (strain DSM 15567 / CIP 107919 / 50-1 BON)</name>
    <dbReference type="NCBI Taxonomy" id="697281"/>
    <lineage>
        <taxon>Bacteria</taxon>
        <taxon>Bacillati</taxon>
        <taxon>Bacillota</taxon>
        <taxon>Clostridia</taxon>
        <taxon>Thermoanaerobacterales</taxon>
        <taxon>Thermoanaerobacterales Family IV. Incertae Sedis</taxon>
        <taxon>Mahella</taxon>
    </lineage>
</organism>
<evidence type="ECO:0000313" key="2">
    <source>
        <dbReference type="EMBL" id="AEE95790.1"/>
    </source>
</evidence>
<accession>F3ZZX2</accession>
<dbReference type="OrthoDB" id="9794294at2"/>
<dbReference type="RefSeq" id="WP_013780223.1">
    <property type="nucleotide sequence ID" value="NC_015520.1"/>
</dbReference>
<dbReference type="InterPro" id="IPR036779">
    <property type="entry name" value="LysM_dom_sf"/>
</dbReference>
<protein>
    <submittedName>
        <fullName evidence="2">Peptidoglycan-binding lysin domain protein</fullName>
    </submittedName>
</protein>
<dbReference type="AlphaFoldDB" id="F3ZZX2"/>
<dbReference type="SUPFAM" id="SSF54106">
    <property type="entry name" value="LysM domain"/>
    <property type="match status" value="1"/>
</dbReference>
<evidence type="ECO:0000313" key="3">
    <source>
        <dbReference type="Proteomes" id="UP000008457"/>
    </source>
</evidence>
<dbReference type="Proteomes" id="UP000008457">
    <property type="component" value="Chromosome"/>
</dbReference>
<sequence>MDFYLINTANNETFRFPVNPEEMQVQSEKDIETVEIYQLGEIDFPQGEKRTNISFSSFLPLQYDTYCQYTNVPKPVEAINKLDAWRKAGKPLRLLITDTPINTLVIISTLSWSTKGGEVGDIYFDIAFRSWQDVKVRTVAISKAPAKKRPDTKPVPKIYVVKSGDSLWKIAKTQLGSGSKWTAIYNIPENKKTIGSNPNRIYPGQRLVMPA</sequence>
<dbReference type="KEGG" id="mas:Mahau_0587"/>
<reference evidence="2 3" key="2">
    <citation type="journal article" date="2011" name="Stand. Genomic Sci.">
        <title>Complete genome sequence of Mahella australiensis type strain (50-1 BON).</title>
        <authorList>
            <person name="Sikorski J."/>
            <person name="Teshima H."/>
            <person name="Nolan M."/>
            <person name="Lucas S."/>
            <person name="Hammon N."/>
            <person name="Deshpande S."/>
            <person name="Cheng J.F."/>
            <person name="Pitluck S."/>
            <person name="Liolios K."/>
            <person name="Pagani I."/>
            <person name="Ivanova N."/>
            <person name="Huntemann M."/>
            <person name="Mavromatis K."/>
            <person name="Ovchinikova G."/>
            <person name="Pati A."/>
            <person name="Tapia R."/>
            <person name="Han C."/>
            <person name="Goodwin L."/>
            <person name="Chen A."/>
            <person name="Palaniappan K."/>
            <person name="Land M."/>
            <person name="Hauser L."/>
            <person name="Ngatchou-Djao O.D."/>
            <person name="Rohde M."/>
            <person name="Pukall R."/>
            <person name="Spring S."/>
            <person name="Abt B."/>
            <person name="Goker M."/>
            <person name="Detter J.C."/>
            <person name="Woyke T."/>
            <person name="Bristow J."/>
            <person name="Markowitz V."/>
            <person name="Hugenholtz P."/>
            <person name="Eisen J.A."/>
            <person name="Kyrpides N.C."/>
            <person name="Klenk H.P."/>
            <person name="Lapidus A."/>
        </authorList>
    </citation>
    <scope>NUCLEOTIDE SEQUENCE [LARGE SCALE GENOMIC DNA]</scope>
    <source>
        <strain evidence="3">DSM 15567 / CIP 107919 / 50-1 BON</strain>
    </source>
</reference>
<dbReference type="Pfam" id="PF01476">
    <property type="entry name" value="LysM"/>
    <property type="match status" value="1"/>
</dbReference>
<dbReference type="eggNOG" id="COG1652">
    <property type="taxonomic scope" value="Bacteria"/>
</dbReference>
<dbReference type="PANTHER" id="PTHR34700">
    <property type="entry name" value="POTASSIUM BINDING PROTEIN KBP"/>
    <property type="match status" value="1"/>
</dbReference>
<dbReference type="HOGENOM" id="CLU_077348_0_0_9"/>
<dbReference type="SMART" id="SM00257">
    <property type="entry name" value="LysM"/>
    <property type="match status" value="1"/>
</dbReference>
<gene>
    <name evidence="2" type="ordered locus">Mahau_0587</name>
</gene>
<dbReference type="EMBL" id="CP002360">
    <property type="protein sequence ID" value="AEE95790.1"/>
    <property type="molecule type" value="Genomic_DNA"/>
</dbReference>
<reference evidence="3" key="1">
    <citation type="submission" date="2010-11" db="EMBL/GenBank/DDBJ databases">
        <title>The complete genome of Mahella australiensis DSM 15567.</title>
        <authorList>
            <consortium name="US DOE Joint Genome Institute (JGI-PGF)"/>
            <person name="Lucas S."/>
            <person name="Copeland A."/>
            <person name="Lapidus A."/>
            <person name="Bruce D."/>
            <person name="Goodwin L."/>
            <person name="Pitluck S."/>
            <person name="Kyrpides N."/>
            <person name="Mavromatis K."/>
            <person name="Pagani I."/>
            <person name="Ivanova N."/>
            <person name="Teshima H."/>
            <person name="Brettin T."/>
            <person name="Detter J.C."/>
            <person name="Han C."/>
            <person name="Tapia R."/>
            <person name="Land M."/>
            <person name="Hauser L."/>
            <person name="Markowitz V."/>
            <person name="Cheng J.-F."/>
            <person name="Hugenholtz P."/>
            <person name="Woyke T."/>
            <person name="Wu D."/>
            <person name="Spring S."/>
            <person name="Pukall R."/>
            <person name="Steenblock K."/>
            <person name="Schneider S."/>
            <person name="Klenk H.-P."/>
            <person name="Eisen J.A."/>
        </authorList>
    </citation>
    <scope>NUCLEOTIDE SEQUENCE [LARGE SCALE GENOMIC DNA]</scope>
    <source>
        <strain evidence="3">DSM 15567 / CIP 107919 / 50-1 BON</strain>
    </source>
</reference>
<dbReference type="InterPro" id="IPR018392">
    <property type="entry name" value="LysM"/>
</dbReference>
<proteinExistence type="predicted"/>
<feature type="domain" description="LysM" evidence="1">
    <location>
        <begin position="157"/>
        <end position="209"/>
    </location>
</feature>
<keyword evidence="3" id="KW-1185">Reference proteome</keyword>
<dbReference type="STRING" id="697281.Mahau_0587"/>
<dbReference type="Gene3D" id="3.10.350.10">
    <property type="entry name" value="LysM domain"/>
    <property type="match status" value="1"/>
</dbReference>
<evidence type="ECO:0000259" key="1">
    <source>
        <dbReference type="PROSITE" id="PS51782"/>
    </source>
</evidence>
<dbReference type="PROSITE" id="PS51782">
    <property type="entry name" value="LYSM"/>
    <property type="match status" value="1"/>
</dbReference>
<dbReference type="InterPro" id="IPR052196">
    <property type="entry name" value="Bact_Kbp"/>
</dbReference>
<dbReference type="CDD" id="cd00118">
    <property type="entry name" value="LysM"/>
    <property type="match status" value="1"/>
</dbReference>
<dbReference type="PANTHER" id="PTHR34700:SF4">
    <property type="entry name" value="PHAGE-LIKE ELEMENT PBSX PROTEIN XKDP"/>
    <property type="match status" value="1"/>
</dbReference>